<feature type="transmembrane region" description="Helical" evidence="1">
    <location>
        <begin position="309"/>
        <end position="331"/>
    </location>
</feature>
<feature type="transmembrane region" description="Helical" evidence="1">
    <location>
        <begin position="12"/>
        <end position="28"/>
    </location>
</feature>
<feature type="transmembrane region" description="Helical" evidence="1">
    <location>
        <begin position="87"/>
        <end position="105"/>
    </location>
</feature>
<keyword evidence="1" id="KW-0812">Transmembrane</keyword>
<feature type="transmembrane region" description="Helical" evidence="1">
    <location>
        <begin position="337"/>
        <end position="356"/>
    </location>
</feature>
<sequence length="389" mass="42565">MHASGGRNTVIDFWRGLVLVIIFVNHVPGNILEHLTPRNYGFSDAAEAFVFISGLSVALVYFPKLAQSGMLDIVRRCFRRSLELYRMHLIMTGAAIALFSVGYVISDDIMMIEAHGRSAVFEDTARGVTGVLLLGHQLGYFNILPLYIALMLWAPVAMILLRIHVALAAAVSIGVYLLARADVLALPSWPEPGRWFFNPFAWQLLFTLGIFAGPLLSRLRSIPYWRPAFISSIVLLVASFVIMMNGFGLAPNLLWGAFNTVDLVKSDLGLGRMLHFLALAYVVTQLRFGHVLQGTAIGAEMMRLGRYSLPVFAAGSILSALGEVTMTLAAVKSSASPHIFGMVFTVFGILGLLLLARYLEWKKKGSTAPRSERVGKSGLVSVSSGRLPH</sequence>
<keyword evidence="1" id="KW-0472">Membrane</keyword>
<protein>
    <recommendedName>
        <fullName evidence="3">OpgC protein</fullName>
    </recommendedName>
</protein>
<name>A0A1B2EKF8_9HYPH</name>
<reference evidence="2" key="1">
    <citation type="submission" date="2016-07" db="EMBL/GenBank/DDBJ databases">
        <title>Microvirga ossetica sp. nov. a new species of rhizobia isolated from root nodules of the legume species Vicia alpestris Steven originated from North Ossetia region in the Caucasus.</title>
        <authorList>
            <person name="Safronova V.I."/>
            <person name="Kuznetsova I.G."/>
            <person name="Sazanova A.L."/>
            <person name="Belimov A."/>
            <person name="Andronov E."/>
            <person name="Osledkin Y.S."/>
            <person name="Onishchuk O.P."/>
            <person name="Kurchak O.N."/>
            <person name="Shaposhnikov A.I."/>
            <person name="Willems A."/>
            <person name="Tikhonovich I.A."/>
        </authorList>
    </citation>
    <scope>NUCLEOTIDE SEQUENCE [LARGE SCALE GENOMIC DNA]</scope>
    <source>
        <strain evidence="2">V5/3M</strain>
    </source>
</reference>
<evidence type="ECO:0008006" key="3">
    <source>
        <dbReference type="Google" id="ProtNLM"/>
    </source>
</evidence>
<dbReference type="PANTHER" id="PTHR38592:SF3">
    <property type="entry name" value="BLL4819 PROTEIN"/>
    <property type="match status" value="1"/>
</dbReference>
<dbReference type="PIRSF" id="PIRSF028704">
    <property type="entry name" value="UPC028704"/>
    <property type="match status" value="1"/>
</dbReference>
<feature type="transmembrane region" description="Helical" evidence="1">
    <location>
        <begin position="159"/>
        <end position="179"/>
    </location>
</feature>
<feature type="transmembrane region" description="Helical" evidence="1">
    <location>
        <begin position="228"/>
        <end position="250"/>
    </location>
</feature>
<feature type="transmembrane region" description="Helical" evidence="1">
    <location>
        <begin position="270"/>
        <end position="288"/>
    </location>
</feature>
<organism evidence="2">
    <name type="scientific">Microvirga ossetica</name>
    <dbReference type="NCBI Taxonomy" id="1882682"/>
    <lineage>
        <taxon>Bacteria</taxon>
        <taxon>Pseudomonadati</taxon>
        <taxon>Pseudomonadota</taxon>
        <taxon>Alphaproteobacteria</taxon>
        <taxon>Hyphomicrobiales</taxon>
        <taxon>Methylobacteriaceae</taxon>
        <taxon>Microvirga</taxon>
    </lineage>
</organism>
<dbReference type="PANTHER" id="PTHR38592">
    <property type="entry name" value="BLL4819 PROTEIN"/>
    <property type="match status" value="1"/>
</dbReference>
<evidence type="ECO:0000256" key="1">
    <source>
        <dbReference type="SAM" id="Phobius"/>
    </source>
</evidence>
<evidence type="ECO:0000313" key="2">
    <source>
        <dbReference type="EMBL" id="ANY80429.1"/>
    </source>
</evidence>
<dbReference type="Pfam" id="PF10129">
    <property type="entry name" value="OpgC_C"/>
    <property type="match status" value="1"/>
</dbReference>
<dbReference type="OrthoDB" id="9775975at2"/>
<dbReference type="EMBL" id="CP016616">
    <property type="protein sequence ID" value="ANY80429.1"/>
    <property type="molecule type" value="Genomic_DNA"/>
</dbReference>
<dbReference type="InterPro" id="IPR014550">
    <property type="entry name" value="UCP028704_OpgC"/>
</dbReference>
<accession>A0A1B2EKF8</accession>
<keyword evidence="1" id="KW-1133">Transmembrane helix</keyword>
<proteinExistence type="predicted"/>
<feature type="transmembrane region" description="Helical" evidence="1">
    <location>
        <begin position="48"/>
        <end position="66"/>
    </location>
</feature>
<dbReference type="RefSeq" id="WP_099511424.1">
    <property type="nucleotide sequence ID" value="NZ_CP016616.1"/>
</dbReference>
<dbReference type="KEGG" id="moc:BB934_21115"/>
<gene>
    <name evidence="2" type="ORF">BB934_21115</name>
</gene>
<dbReference type="AlphaFoldDB" id="A0A1B2EKF8"/>
<feature type="transmembrane region" description="Helical" evidence="1">
    <location>
        <begin position="199"/>
        <end position="216"/>
    </location>
</feature>